<reference evidence="2" key="1">
    <citation type="submission" date="2024-05" db="EMBL/GenBank/DDBJ databases">
        <title>Planctomycetes of the genus Singulisphaera possess chitinolytic capabilities.</title>
        <authorList>
            <person name="Ivanova A."/>
        </authorList>
    </citation>
    <scope>NUCLEOTIDE SEQUENCE</scope>
    <source>
        <strain evidence="2">Ch08T</strain>
    </source>
</reference>
<gene>
    <name evidence="2" type="ORF">V5E97_10405</name>
</gene>
<sequence length="104" mass="11580">MDRWDPTREPPKLQSVRVAGVEFRLGAPVRLWPLGAADIMDLALKGKTAVIEAIEQDLENRIHLAVTVDDDPGRDLGAAGKPGHRFFFRPEEVEPLSDEPERPS</sequence>
<dbReference type="AlphaFoldDB" id="A0AAU7CMG2"/>
<organism evidence="2">
    <name type="scientific">Singulisphaera sp. Ch08</name>
    <dbReference type="NCBI Taxonomy" id="3120278"/>
    <lineage>
        <taxon>Bacteria</taxon>
        <taxon>Pseudomonadati</taxon>
        <taxon>Planctomycetota</taxon>
        <taxon>Planctomycetia</taxon>
        <taxon>Isosphaerales</taxon>
        <taxon>Isosphaeraceae</taxon>
        <taxon>Singulisphaera</taxon>
    </lineage>
</organism>
<evidence type="ECO:0000256" key="1">
    <source>
        <dbReference type="SAM" id="MobiDB-lite"/>
    </source>
</evidence>
<dbReference type="RefSeq" id="WP_406699277.1">
    <property type="nucleotide sequence ID" value="NZ_CP155447.1"/>
</dbReference>
<proteinExistence type="predicted"/>
<dbReference type="EMBL" id="CP155447">
    <property type="protein sequence ID" value="XBH06426.1"/>
    <property type="molecule type" value="Genomic_DNA"/>
</dbReference>
<feature type="region of interest" description="Disordered" evidence="1">
    <location>
        <begin position="73"/>
        <end position="104"/>
    </location>
</feature>
<accession>A0AAU7CMG2</accession>
<evidence type="ECO:0000313" key="2">
    <source>
        <dbReference type="EMBL" id="XBH06426.1"/>
    </source>
</evidence>
<protein>
    <submittedName>
        <fullName evidence="2">Uncharacterized protein</fullName>
    </submittedName>
</protein>
<name>A0AAU7CMG2_9BACT</name>